<evidence type="ECO:0000313" key="3">
    <source>
        <dbReference type="Proteomes" id="UP000238093"/>
    </source>
</evidence>
<dbReference type="Proteomes" id="UP000238093">
    <property type="component" value="Chromosome I"/>
</dbReference>
<proteinExistence type="predicted"/>
<accession>A0A2K4WBV1</accession>
<evidence type="ECO:0000313" key="2">
    <source>
        <dbReference type="EMBL" id="SOS33338.1"/>
    </source>
</evidence>
<protein>
    <recommendedName>
        <fullName evidence="1">Dermonecrotic toxin N-terminal domain-containing protein</fullName>
    </recommendedName>
</protein>
<name>A0A2K4WBV1_9PSED</name>
<gene>
    <name evidence="2" type="ORF">CFBP6411_01978</name>
</gene>
<dbReference type="GO" id="GO:0008237">
    <property type="term" value="F:metallopeptidase activity"/>
    <property type="evidence" value="ECO:0007669"/>
    <property type="project" value="InterPro"/>
</dbReference>
<sequence>MSETPPYFFSDALRTRYIQNIHHAIAGGRVSSGEGVWLLALVADTPETGEEPVRPRVDRLVMNDGSVTGAELAGALLISDPDDSRAPVYLSTLSFGIERFEQRTALLAALQQRFDEIGTTSIVEAERVEKPVFAEQMRAVIEQQARHLDDLSVQLDNLPDLRTALGRALQASQPEPDSGGSIDVYHDFLQIIATTSPAEFNLTPVAGTLSLVDAAMDDFVHSPALTNLHRQFLDARGQALSEDHARARQQSITDAVSTVGTHYEQLLADYWTSERPNGVTVLEFFIRALAESFRQHLLASRENGLLSEEECRHLFSLLPSHAAASSGQATTVKVHRLAVVVAGQDPVKLIGLFLVEFLIDKPSGVYLYSSLEGFKYFENLEQLAAHFVPAQARAELRFYSSLNDHSLVNAQGGVELYHEVVSAPFFTDYLDSIIALQRRNLRYVLELPVLTYEKTPVRIDDALDIRGLLDGRLLSLHDGGRWHPESMAFDEIWGVPAPSADVPFNPGPALLDTWAEKLRKMESLLERTNSLHAGVDGCMRRALNRYLALIEGPRLDARALWIASQTANGPPVHLLTLALGRAGGNLQSPLPSGRVMGGFLAPTSTISAQRLPLILLEQMLQCVLADFPQRFDRQVLEFHSRSARRINTQVRPYALYSLIREYALRLEMLMEKRESKLPEWVLQSVQQLLDRPLSGLREQLGAERVDGFLLSIQCDASTPAITLPNAFVLRNAGHADEPVLWALGKGLKVFDSMQALEQSIKGVLTGAGVNPKFLNLLADPDRQLLLDYDRESTGVDIRIELRSVSGHFIEALQDEEIERQRRTVSDLYQQAVAWQVPSALFKHLINAAECDDRNRQILSDLGGAIQLVVYKTIVPAWVIEASSNDQVRLVNALRRFYVTCIGKKDFLFDVPSLYDYSQQQLTRKLEADFPEEHPDPENIRVTLTHFVPAPVAPGQLPQSIPAATEVTSENLVEFAANRLISRFDGAISLAAEDGQPLSAVLTPAYVNDVVEALDVAAGYRELLDTVLTPGSPTYPERLKLFVEQMPSLDLLRALGLKLRKEITDRAYGYIEGVLDMPDAIARLPVKGCKVLLSPLQLLPASEGWSPTLVINTYLIGPADQQSGPWVLYALMHDDFVFKEYPDQAALLQDIRTSVSLQSFILDRIDPQMRTVYDNGGFMEPHLPFSVESSFDVPWQRPDPVTLAIAPFDGNALQLLFKGALDVLKLQVQQSSVTKSEHRRSAAQYLFTLGAEQIMALLPGRLGALVGILQSQTLFNSSLVAAGEQRWGKAISEFIAALSVMISARLNLQVLSGQPSEEVQGSEAILAEPFVKVEDIPYSPEFSWSSNSLTQQIRIRLREFEVNDISVNTLQRDELLNTYNDAVKGRRYAAVDGKVYQLKRDRDGWFIVRDGVMGPSVRLDTNQRWKLNVQAGLKGGGGVVTHIENNTVNELVDDIMVVNARGMSEIRQSYREMAQAIEEGHAQAQRYLENCVGNLSMRSPEGLSDPRVEKILSDFFAVKSLDTRLHEITKKTVTRIYDELMDPSLSPVDSPRYVVGVNRLGSESSSAFIFETDPSRRVFLTEQFFRLPSYRLKVSAIRAGDFRFGPHYRAAILIHELSHLVLKTDDIAYLDSQAPYTDLLNDSSAFRARLRDEQATIQRTALSFNTNRSQLFKQLEDGAVRDLRRMDGNGKRTILRITGKSTLEEARDVFYSDVHKRTEIMLKNADSVALLVTLLGRQRFVKRWQRAPATRLAGAQCHGSDQIVTQFPCNQQALDFTGAFIDLGNTGIAVITLDRVVLQIAITPMNLYCFGAHPFGHLRGKQLGL</sequence>
<evidence type="ECO:0000259" key="1">
    <source>
        <dbReference type="Pfam" id="PF20178"/>
    </source>
</evidence>
<dbReference type="EMBL" id="LT963408">
    <property type="protein sequence ID" value="SOS33338.1"/>
    <property type="molecule type" value="Genomic_DNA"/>
</dbReference>
<reference evidence="2 3" key="1">
    <citation type="submission" date="2017-11" db="EMBL/GenBank/DDBJ databases">
        <authorList>
            <person name="Han C.G."/>
        </authorList>
    </citation>
    <scope>NUCLEOTIDE SEQUENCE [LARGE SCALE GENOMIC DNA]</scope>
    <source>
        <strain evidence="2">CFBP6411</strain>
    </source>
</reference>
<feature type="domain" description="Dermonecrotic toxin N-terminal" evidence="1">
    <location>
        <begin position="909"/>
        <end position="1152"/>
    </location>
</feature>
<dbReference type="InterPro" id="IPR024079">
    <property type="entry name" value="MetalloPept_cat_dom_sf"/>
</dbReference>
<dbReference type="InterPro" id="IPR046673">
    <property type="entry name" value="ToxA_N"/>
</dbReference>
<organism evidence="2 3">
    <name type="scientific">Pseudomonas syringae group genomosp. 3</name>
    <dbReference type="NCBI Taxonomy" id="251701"/>
    <lineage>
        <taxon>Bacteria</taxon>
        <taxon>Pseudomonadati</taxon>
        <taxon>Pseudomonadota</taxon>
        <taxon>Gammaproteobacteria</taxon>
        <taxon>Pseudomonadales</taxon>
        <taxon>Pseudomonadaceae</taxon>
        <taxon>Pseudomonas</taxon>
    </lineage>
</organism>
<dbReference type="Gene3D" id="3.40.390.10">
    <property type="entry name" value="Collagenase (Catalytic Domain)"/>
    <property type="match status" value="1"/>
</dbReference>
<dbReference type="Pfam" id="PF20178">
    <property type="entry name" value="ToxA_N"/>
    <property type="match status" value="2"/>
</dbReference>
<feature type="domain" description="Dermonecrotic toxin N-terminal" evidence="1">
    <location>
        <begin position="155"/>
        <end position="389"/>
    </location>
</feature>